<accession>A0A931E9D0</accession>
<dbReference type="Proteomes" id="UP000628448">
    <property type="component" value="Unassembled WGS sequence"/>
</dbReference>
<evidence type="ECO:0008006" key="4">
    <source>
        <dbReference type="Google" id="ProtNLM"/>
    </source>
</evidence>
<gene>
    <name evidence="2" type="ORF">I5907_15040</name>
</gene>
<comment type="caution">
    <text evidence="2">The sequence shown here is derived from an EMBL/GenBank/DDBJ whole genome shotgun (WGS) entry which is preliminary data.</text>
</comment>
<name>A0A931E9D0_9BACT</name>
<dbReference type="PROSITE" id="PS51257">
    <property type="entry name" value="PROKAR_LIPOPROTEIN"/>
    <property type="match status" value="1"/>
</dbReference>
<evidence type="ECO:0000256" key="1">
    <source>
        <dbReference type="SAM" id="SignalP"/>
    </source>
</evidence>
<feature type="signal peptide" evidence="1">
    <location>
        <begin position="1"/>
        <end position="21"/>
    </location>
</feature>
<proteinExistence type="predicted"/>
<dbReference type="RefSeq" id="WP_196991637.1">
    <property type="nucleotide sequence ID" value="NZ_JADWYR010000002.1"/>
</dbReference>
<keyword evidence="1" id="KW-0732">Signal</keyword>
<evidence type="ECO:0000313" key="2">
    <source>
        <dbReference type="EMBL" id="MBG9377558.1"/>
    </source>
</evidence>
<feature type="chain" id="PRO_5037634205" description="Lipocalin-like domain-containing protein" evidence="1">
    <location>
        <begin position="22"/>
        <end position="166"/>
    </location>
</feature>
<dbReference type="AlphaFoldDB" id="A0A931E9D0"/>
<organism evidence="2 3">
    <name type="scientific">Panacibacter microcysteis</name>
    <dbReference type="NCBI Taxonomy" id="2793269"/>
    <lineage>
        <taxon>Bacteria</taxon>
        <taxon>Pseudomonadati</taxon>
        <taxon>Bacteroidota</taxon>
        <taxon>Chitinophagia</taxon>
        <taxon>Chitinophagales</taxon>
        <taxon>Chitinophagaceae</taxon>
        <taxon>Panacibacter</taxon>
    </lineage>
</organism>
<evidence type="ECO:0000313" key="3">
    <source>
        <dbReference type="Proteomes" id="UP000628448"/>
    </source>
</evidence>
<sequence>MNRNVLPFSLLCIVGCFLISACNTPVVYKKKDPVTAGSVDYKKEDLQKIKWIAGKWKGMDGDKPFYEIYEFVNDSTIKISNYELKDGSTDSTNSYTDTLFWQDGLYFLGANKDWATGLIADSVIQLQPNSDRIHNDITWQLKADGSWDALLTSPKGVKIYHMQKAD</sequence>
<keyword evidence="3" id="KW-1185">Reference proteome</keyword>
<reference evidence="2" key="1">
    <citation type="submission" date="2020-11" db="EMBL/GenBank/DDBJ databases">
        <title>Bacterial whole genome sequence for Panacibacter sp. DH6.</title>
        <authorList>
            <person name="Le V."/>
            <person name="Ko S."/>
            <person name="Ahn C.-Y."/>
            <person name="Oh H.-M."/>
        </authorList>
    </citation>
    <scope>NUCLEOTIDE SEQUENCE</scope>
    <source>
        <strain evidence="2">DH6</strain>
    </source>
</reference>
<dbReference type="EMBL" id="JADWYR010000002">
    <property type="protein sequence ID" value="MBG9377558.1"/>
    <property type="molecule type" value="Genomic_DNA"/>
</dbReference>
<protein>
    <recommendedName>
        <fullName evidence="4">Lipocalin-like domain-containing protein</fullName>
    </recommendedName>
</protein>